<name>A0A918ATM0_9PSEU</name>
<dbReference type="AlphaFoldDB" id="A0A918ATM0"/>
<evidence type="ECO:0000256" key="1">
    <source>
        <dbReference type="SAM" id="Phobius"/>
    </source>
</evidence>
<dbReference type="InterPro" id="IPR021401">
    <property type="entry name" value="DUF3040"/>
</dbReference>
<keyword evidence="3" id="KW-1185">Reference proteome</keyword>
<dbReference type="Pfam" id="PF11239">
    <property type="entry name" value="DUF3040"/>
    <property type="match status" value="1"/>
</dbReference>
<dbReference type="RefSeq" id="WP_189226031.1">
    <property type="nucleotide sequence ID" value="NZ_BMRG01000013.1"/>
</dbReference>
<keyword evidence="1" id="KW-1133">Transmembrane helix</keyword>
<reference evidence="2" key="2">
    <citation type="submission" date="2020-09" db="EMBL/GenBank/DDBJ databases">
        <authorList>
            <person name="Sun Q."/>
            <person name="Ohkuma M."/>
        </authorList>
    </citation>
    <scope>NUCLEOTIDE SEQUENCE</scope>
    <source>
        <strain evidence="2">JCM 3313</strain>
    </source>
</reference>
<protein>
    <recommendedName>
        <fullName evidence="4">DUF3040 family protein</fullName>
    </recommendedName>
</protein>
<feature type="transmembrane region" description="Helical" evidence="1">
    <location>
        <begin position="42"/>
        <end position="75"/>
    </location>
</feature>
<dbReference type="EMBL" id="BMRG01000013">
    <property type="protein sequence ID" value="GGP73056.1"/>
    <property type="molecule type" value="Genomic_DNA"/>
</dbReference>
<keyword evidence="1" id="KW-0472">Membrane</keyword>
<evidence type="ECO:0000313" key="3">
    <source>
        <dbReference type="Proteomes" id="UP000639606"/>
    </source>
</evidence>
<dbReference type="Proteomes" id="UP000639606">
    <property type="component" value="Unassembled WGS sequence"/>
</dbReference>
<organism evidence="2 3">
    <name type="scientific">Saccharothrix coeruleofusca</name>
    <dbReference type="NCBI Taxonomy" id="33919"/>
    <lineage>
        <taxon>Bacteria</taxon>
        <taxon>Bacillati</taxon>
        <taxon>Actinomycetota</taxon>
        <taxon>Actinomycetes</taxon>
        <taxon>Pseudonocardiales</taxon>
        <taxon>Pseudonocardiaceae</taxon>
        <taxon>Saccharothrix</taxon>
    </lineage>
</organism>
<sequence length="81" mass="8662">MLSESERRTLDEIEHRLAVEEPALASALVEGRPLHPVVHYALAGVFGGLGVLLLVLGVVGPALASIGFGSLLMLLRGYTWR</sequence>
<gene>
    <name evidence="2" type="ORF">GCM10010185_53090</name>
</gene>
<accession>A0A918ATM0</accession>
<evidence type="ECO:0000313" key="2">
    <source>
        <dbReference type="EMBL" id="GGP73056.1"/>
    </source>
</evidence>
<reference evidence="2" key="1">
    <citation type="journal article" date="2014" name="Int. J. Syst. Evol. Microbiol.">
        <title>Complete genome sequence of Corynebacterium casei LMG S-19264T (=DSM 44701T), isolated from a smear-ripened cheese.</title>
        <authorList>
            <consortium name="US DOE Joint Genome Institute (JGI-PGF)"/>
            <person name="Walter F."/>
            <person name="Albersmeier A."/>
            <person name="Kalinowski J."/>
            <person name="Ruckert C."/>
        </authorList>
    </citation>
    <scope>NUCLEOTIDE SEQUENCE</scope>
    <source>
        <strain evidence="2">JCM 3313</strain>
    </source>
</reference>
<proteinExistence type="predicted"/>
<evidence type="ECO:0008006" key="4">
    <source>
        <dbReference type="Google" id="ProtNLM"/>
    </source>
</evidence>
<keyword evidence="1" id="KW-0812">Transmembrane</keyword>
<comment type="caution">
    <text evidence="2">The sequence shown here is derived from an EMBL/GenBank/DDBJ whole genome shotgun (WGS) entry which is preliminary data.</text>
</comment>